<evidence type="ECO:0000256" key="1">
    <source>
        <dbReference type="SAM" id="MobiDB-lite"/>
    </source>
</evidence>
<feature type="region of interest" description="Disordered" evidence="1">
    <location>
        <begin position="78"/>
        <end position="99"/>
    </location>
</feature>
<protein>
    <submittedName>
        <fullName evidence="2">Uncharacterized protein</fullName>
    </submittedName>
</protein>
<dbReference type="EMBL" id="ML993882">
    <property type="protein sequence ID" value="KAF2204175.1"/>
    <property type="molecule type" value="Genomic_DNA"/>
</dbReference>
<comment type="caution">
    <text evidence="2">The sequence shown here is derived from an EMBL/GenBank/DDBJ whole genome shotgun (WGS) entry which is preliminary data.</text>
</comment>
<name>A0A9P4JS42_9PLEO</name>
<feature type="compositionally biased region" description="Low complexity" evidence="1">
    <location>
        <begin position="78"/>
        <end position="90"/>
    </location>
</feature>
<evidence type="ECO:0000313" key="2">
    <source>
        <dbReference type="EMBL" id="KAF2204175.1"/>
    </source>
</evidence>
<dbReference type="AlphaFoldDB" id="A0A9P4JS42"/>
<sequence>MYITSELVDKVTSENARMSSSKQSWKYPVDEQQPSIGKRKRCIDEDDLLTLAPVEYATNRAPRALISMLTIHSSASRSTLPPLLGSSKPSPRGHSLSPKALGANERLYSFSSMVSRARKQVRCNNQQATHATLLKSPGNPQYDVLPLWKAFPMVETLTNTSLDQRPCHICRKYPMRRRDLANYTGCQHCGERVCYVCVRACVRGCMRHICSRCSQEVGEEGDSWCYVCLSGGMCNL</sequence>
<evidence type="ECO:0000313" key="3">
    <source>
        <dbReference type="Proteomes" id="UP000799536"/>
    </source>
</evidence>
<dbReference type="Proteomes" id="UP000799536">
    <property type="component" value="Unassembled WGS sequence"/>
</dbReference>
<reference evidence="2" key="1">
    <citation type="journal article" date="2020" name="Stud. Mycol.">
        <title>101 Dothideomycetes genomes: a test case for predicting lifestyles and emergence of pathogens.</title>
        <authorList>
            <person name="Haridas S."/>
            <person name="Albert R."/>
            <person name="Binder M."/>
            <person name="Bloem J."/>
            <person name="Labutti K."/>
            <person name="Salamov A."/>
            <person name="Andreopoulos B."/>
            <person name="Baker S."/>
            <person name="Barry K."/>
            <person name="Bills G."/>
            <person name="Bluhm B."/>
            <person name="Cannon C."/>
            <person name="Castanera R."/>
            <person name="Culley D."/>
            <person name="Daum C."/>
            <person name="Ezra D."/>
            <person name="Gonzalez J."/>
            <person name="Henrissat B."/>
            <person name="Kuo A."/>
            <person name="Liang C."/>
            <person name="Lipzen A."/>
            <person name="Lutzoni F."/>
            <person name="Magnuson J."/>
            <person name="Mondo S."/>
            <person name="Nolan M."/>
            <person name="Ohm R."/>
            <person name="Pangilinan J."/>
            <person name="Park H.-J."/>
            <person name="Ramirez L."/>
            <person name="Alfaro M."/>
            <person name="Sun H."/>
            <person name="Tritt A."/>
            <person name="Yoshinaga Y."/>
            <person name="Zwiers L.-H."/>
            <person name="Turgeon B."/>
            <person name="Goodwin S."/>
            <person name="Spatafora J."/>
            <person name="Crous P."/>
            <person name="Grigoriev I."/>
        </authorList>
    </citation>
    <scope>NUCLEOTIDE SEQUENCE</scope>
    <source>
        <strain evidence="2">ATCC 74209</strain>
    </source>
</reference>
<keyword evidence="3" id="KW-1185">Reference proteome</keyword>
<accession>A0A9P4JS42</accession>
<proteinExistence type="predicted"/>
<gene>
    <name evidence="2" type="ORF">GQ43DRAFT_196917</name>
</gene>
<dbReference type="OrthoDB" id="5377226at2759"/>
<organism evidence="2 3">
    <name type="scientific">Delitschia confertaspora ATCC 74209</name>
    <dbReference type="NCBI Taxonomy" id="1513339"/>
    <lineage>
        <taxon>Eukaryota</taxon>
        <taxon>Fungi</taxon>
        <taxon>Dikarya</taxon>
        <taxon>Ascomycota</taxon>
        <taxon>Pezizomycotina</taxon>
        <taxon>Dothideomycetes</taxon>
        <taxon>Pleosporomycetidae</taxon>
        <taxon>Pleosporales</taxon>
        <taxon>Delitschiaceae</taxon>
        <taxon>Delitschia</taxon>
    </lineage>
</organism>